<keyword evidence="8" id="KW-1185">Reference proteome</keyword>
<keyword evidence="3" id="KW-0479">Metal-binding</keyword>
<accession>A0A813FSB8</accession>
<evidence type="ECO:0000313" key="7">
    <source>
        <dbReference type="EMBL" id="CAE8615394.1"/>
    </source>
</evidence>
<dbReference type="PANTHER" id="PTHR10543:SF89">
    <property type="entry name" value="CAROTENOID 9,10(9',10')-CLEAVAGE DIOXYGENASE 1"/>
    <property type="match status" value="1"/>
</dbReference>
<feature type="non-terminal residue" evidence="7">
    <location>
        <position position="1"/>
    </location>
</feature>
<keyword evidence="5" id="KW-0408">Iron</keyword>
<dbReference type="PANTHER" id="PTHR10543">
    <property type="entry name" value="BETA-CAROTENE DIOXYGENASE"/>
    <property type="match status" value="1"/>
</dbReference>
<organism evidence="7 8">
    <name type="scientific">Polarella glacialis</name>
    <name type="common">Dinoflagellate</name>
    <dbReference type="NCBI Taxonomy" id="89957"/>
    <lineage>
        <taxon>Eukaryota</taxon>
        <taxon>Sar</taxon>
        <taxon>Alveolata</taxon>
        <taxon>Dinophyceae</taxon>
        <taxon>Suessiales</taxon>
        <taxon>Suessiaceae</taxon>
        <taxon>Polarella</taxon>
    </lineage>
</organism>
<evidence type="ECO:0000256" key="5">
    <source>
        <dbReference type="ARBA" id="ARBA00023004"/>
    </source>
</evidence>
<dbReference type="GO" id="GO:0046872">
    <property type="term" value="F:metal ion binding"/>
    <property type="evidence" value="ECO:0007669"/>
    <property type="project" value="UniProtKB-KW"/>
</dbReference>
<protein>
    <submittedName>
        <fullName evidence="7">Uncharacterized protein</fullName>
    </submittedName>
</protein>
<comment type="similarity">
    <text evidence="2">Belongs to the carotenoid oxygenase family.</text>
</comment>
<keyword evidence="4" id="KW-0560">Oxidoreductase</keyword>
<evidence type="ECO:0000256" key="1">
    <source>
        <dbReference type="ARBA" id="ARBA00001954"/>
    </source>
</evidence>
<dbReference type="Proteomes" id="UP000654075">
    <property type="component" value="Unassembled WGS sequence"/>
</dbReference>
<dbReference type="Pfam" id="PF03055">
    <property type="entry name" value="RPE65"/>
    <property type="match status" value="1"/>
</dbReference>
<comment type="caution">
    <text evidence="7">The sequence shown here is derived from an EMBL/GenBank/DDBJ whole genome shotgun (WGS) entry which is preliminary data.</text>
</comment>
<evidence type="ECO:0000256" key="4">
    <source>
        <dbReference type="ARBA" id="ARBA00023002"/>
    </source>
</evidence>
<dbReference type="OrthoDB" id="1069523at2759"/>
<evidence type="ECO:0000256" key="3">
    <source>
        <dbReference type="ARBA" id="ARBA00022723"/>
    </source>
</evidence>
<name>A0A813FSB8_POLGL</name>
<dbReference type="GO" id="GO:0016121">
    <property type="term" value="P:carotene catabolic process"/>
    <property type="evidence" value="ECO:0007669"/>
    <property type="project" value="TreeGrafter"/>
</dbReference>
<dbReference type="GO" id="GO:0010436">
    <property type="term" value="F:carotenoid dioxygenase activity"/>
    <property type="evidence" value="ECO:0007669"/>
    <property type="project" value="TreeGrafter"/>
</dbReference>
<evidence type="ECO:0000256" key="6">
    <source>
        <dbReference type="SAM" id="MobiDB-lite"/>
    </source>
</evidence>
<feature type="region of interest" description="Disordered" evidence="6">
    <location>
        <begin position="54"/>
        <end position="90"/>
    </location>
</feature>
<dbReference type="EMBL" id="CAJNNV010025623">
    <property type="protein sequence ID" value="CAE8615394.1"/>
    <property type="molecule type" value="Genomic_DNA"/>
</dbReference>
<evidence type="ECO:0000256" key="2">
    <source>
        <dbReference type="ARBA" id="ARBA00006787"/>
    </source>
</evidence>
<reference evidence="7" key="1">
    <citation type="submission" date="2021-02" db="EMBL/GenBank/DDBJ databases">
        <authorList>
            <person name="Dougan E. K."/>
            <person name="Rhodes N."/>
            <person name="Thang M."/>
            <person name="Chan C."/>
        </authorList>
    </citation>
    <scope>NUCLEOTIDE SEQUENCE</scope>
</reference>
<sequence>LAAPRISTLQAVDQRRPVPRSSANGALTPEALSVVSTAVAAGVALGASRKVRVARKARGGEENAGTGIWDREREHVAGTGTGNREEKAGTGTWDREAWLNGYESADAEKCYTMASADLPADLKGTYFRNGPAKFKVGPDQIRHPFDGDGMVSAVTFDGSGKAHFRNRFVRTKGFVEELKEGKMLYRGQFSPKAGGWMAN</sequence>
<evidence type="ECO:0000313" key="8">
    <source>
        <dbReference type="Proteomes" id="UP000654075"/>
    </source>
</evidence>
<gene>
    <name evidence="7" type="ORF">PGLA1383_LOCUS33110</name>
</gene>
<feature type="region of interest" description="Disordered" evidence="6">
    <location>
        <begin position="1"/>
        <end position="25"/>
    </location>
</feature>
<comment type="cofactor">
    <cofactor evidence="1">
        <name>Fe(2+)</name>
        <dbReference type="ChEBI" id="CHEBI:29033"/>
    </cofactor>
</comment>
<feature type="non-terminal residue" evidence="7">
    <location>
        <position position="199"/>
    </location>
</feature>
<dbReference type="AlphaFoldDB" id="A0A813FSB8"/>
<dbReference type="InterPro" id="IPR004294">
    <property type="entry name" value="Carotenoid_Oase"/>
</dbReference>
<proteinExistence type="inferred from homology"/>